<dbReference type="EMBL" id="BGZK01000898">
    <property type="protein sequence ID" value="GBP64462.1"/>
    <property type="molecule type" value="Genomic_DNA"/>
</dbReference>
<sequence>MPLFNYDHFKLALGSADAPPPGGTNQMLRQFVSQKHLGKHTCRGNTESPFVALVVDFELCGKLHYLVKAKRCYIIILRKLSLVPIVRRPGSSRAAELERRQ</sequence>
<keyword evidence="2" id="KW-1185">Reference proteome</keyword>
<comment type="caution">
    <text evidence="1">The sequence shown here is derived from an EMBL/GenBank/DDBJ whole genome shotgun (WGS) entry which is preliminary data.</text>
</comment>
<dbReference type="Proteomes" id="UP000299102">
    <property type="component" value="Unassembled WGS sequence"/>
</dbReference>
<gene>
    <name evidence="1" type="ORF">EVAR_46226_1</name>
</gene>
<evidence type="ECO:0000313" key="1">
    <source>
        <dbReference type="EMBL" id="GBP64462.1"/>
    </source>
</evidence>
<accession>A0A4C1XN80</accession>
<name>A0A4C1XN80_EUMVA</name>
<proteinExistence type="predicted"/>
<protein>
    <submittedName>
        <fullName evidence="1">Uncharacterized protein</fullName>
    </submittedName>
</protein>
<organism evidence="1 2">
    <name type="scientific">Eumeta variegata</name>
    <name type="common">Bagworm moth</name>
    <name type="synonym">Eumeta japonica</name>
    <dbReference type="NCBI Taxonomy" id="151549"/>
    <lineage>
        <taxon>Eukaryota</taxon>
        <taxon>Metazoa</taxon>
        <taxon>Ecdysozoa</taxon>
        <taxon>Arthropoda</taxon>
        <taxon>Hexapoda</taxon>
        <taxon>Insecta</taxon>
        <taxon>Pterygota</taxon>
        <taxon>Neoptera</taxon>
        <taxon>Endopterygota</taxon>
        <taxon>Lepidoptera</taxon>
        <taxon>Glossata</taxon>
        <taxon>Ditrysia</taxon>
        <taxon>Tineoidea</taxon>
        <taxon>Psychidae</taxon>
        <taxon>Oiketicinae</taxon>
        <taxon>Eumeta</taxon>
    </lineage>
</organism>
<reference evidence="1 2" key="1">
    <citation type="journal article" date="2019" name="Commun. Biol.">
        <title>The bagworm genome reveals a unique fibroin gene that provides high tensile strength.</title>
        <authorList>
            <person name="Kono N."/>
            <person name="Nakamura H."/>
            <person name="Ohtoshi R."/>
            <person name="Tomita M."/>
            <person name="Numata K."/>
            <person name="Arakawa K."/>
        </authorList>
    </citation>
    <scope>NUCLEOTIDE SEQUENCE [LARGE SCALE GENOMIC DNA]</scope>
</reference>
<evidence type="ECO:0000313" key="2">
    <source>
        <dbReference type="Proteomes" id="UP000299102"/>
    </source>
</evidence>
<dbReference type="AlphaFoldDB" id="A0A4C1XN80"/>